<evidence type="ECO:0000259" key="8">
    <source>
        <dbReference type="Pfam" id="PF02518"/>
    </source>
</evidence>
<keyword evidence="4" id="KW-0808">Transferase</keyword>
<gene>
    <name evidence="10" type="ORF">ABUW04_14750</name>
</gene>
<evidence type="ECO:0000313" key="10">
    <source>
        <dbReference type="EMBL" id="MFC1439517.1"/>
    </source>
</evidence>
<dbReference type="InterPro" id="IPR013587">
    <property type="entry name" value="Nitrate/nitrite_sensing"/>
</dbReference>
<dbReference type="Gene3D" id="3.30.565.10">
    <property type="entry name" value="Histidine kinase-like ATPase, C-terminal domain"/>
    <property type="match status" value="1"/>
</dbReference>
<feature type="domain" description="Histidine kinase/HSP90-like ATPase" evidence="8">
    <location>
        <begin position="537"/>
        <end position="641"/>
    </location>
</feature>
<sequence>MLNLHEPAGEFRQESPEARGLFRRTVISPATIRAKLVRILVIALALVMALLGVLVGQQFSAEQQAGSTVREVKLLIAVQSFVHEHQKERGLTTGLISGTQSFKALLPAQRKATDAALAQVRELVAGRTDAASASVRTDLGAVDQLAAIRSAADGGHGDLFATFDYFTNVNTALTHLTMGLEQAQDPRLHSGIQALLALGNAKESTGQERALMTGSLPLGRFPNDWYTRFTEARADRLANLAELPLWTTPAEQAQINRIWTQPYAQQIQAWDLQAVQGGGSLDDRAIPSDQWFAKMTLTVNDMRAAQITLGNDITARAKTLQDAAQRQLLLLGLLALLAFGLIGALAVACIRSISSPLAALAREADEIAGGRLPAAVGKVQEGAGEQPPPAPVVVPKRAGAEVRMVAEAFDQVQRVAFDLATEQTVLRRNATDSLVNLGRRNQNLVRRQIGFINKLEHEDADPAQLANLFELDHLATRMRRNAESLLVLAGESSPRPWATPLSVTDVIRAALSEVEEYRRVTLRRVDPVKVTGAVVAEVAHLLAELIENALNFSPPDVDVEIEGRRTSAGYLVAVVDHGLGMGPEALAEANVRLSGTASFMAEPTRFLGHFVVGSLARRHGIEVRLGEAPAAGVVARVLLPNTLLAEAAQPKEQYDSVPEWAGRALPADDAPELQREIDMGALPPIRTAARLGSEYTIGQQSEAAPEPAAAVVGPRGAYDDLVGAGARSPSAARTRNGLVKRPRRTAIPSAMTEVSGRWQAGEERTPERSPEEVRSMLSSFRAAHQRGETATMQSGADTVRSETARTETVLEDDADAADMETQSRETES</sequence>
<evidence type="ECO:0000256" key="3">
    <source>
        <dbReference type="ARBA" id="ARBA00022553"/>
    </source>
</evidence>
<feature type="compositionally biased region" description="Acidic residues" evidence="6">
    <location>
        <begin position="809"/>
        <end position="818"/>
    </location>
</feature>
<keyword evidence="7" id="KW-0472">Membrane</keyword>
<evidence type="ECO:0000256" key="2">
    <source>
        <dbReference type="ARBA" id="ARBA00012438"/>
    </source>
</evidence>
<keyword evidence="7" id="KW-1133">Transmembrane helix</keyword>
<dbReference type="Pfam" id="PF08376">
    <property type="entry name" value="NIT"/>
    <property type="match status" value="1"/>
</dbReference>
<dbReference type="SUPFAM" id="SSF55874">
    <property type="entry name" value="ATPase domain of HSP90 chaperone/DNA topoisomerase II/histidine kinase"/>
    <property type="match status" value="1"/>
</dbReference>
<organism evidence="10 11">
    <name type="scientific">Streptacidiphilus jeojiensis</name>
    <dbReference type="NCBI Taxonomy" id="3229225"/>
    <lineage>
        <taxon>Bacteria</taxon>
        <taxon>Bacillati</taxon>
        <taxon>Actinomycetota</taxon>
        <taxon>Actinomycetes</taxon>
        <taxon>Kitasatosporales</taxon>
        <taxon>Streptomycetaceae</taxon>
        <taxon>Streptacidiphilus</taxon>
    </lineage>
</organism>
<keyword evidence="7" id="KW-0812">Transmembrane</keyword>
<keyword evidence="3" id="KW-0597">Phosphoprotein</keyword>
<name>A0ABV6XMV5_9ACTN</name>
<evidence type="ECO:0000259" key="9">
    <source>
        <dbReference type="Pfam" id="PF08376"/>
    </source>
</evidence>
<dbReference type="InterPro" id="IPR036890">
    <property type="entry name" value="HATPase_C_sf"/>
</dbReference>
<dbReference type="EMBL" id="JBEUKS010000004">
    <property type="protein sequence ID" value="MFC1439517.1"/>
    <property type="molecule type" value="Genomic_DNA"/>
</dbReference>
<dbReference type="Gene3D" id="6.10.340.10">
    <property type="match status" value="1"/>
</dbReference>
<keyword evidence="11" id="KW-1185">Reference proteome</keyword>
<dbReference type="EC" id="2.7.13.3" evidence="2"/>
<feature type="transmembrane region" description="Helical" evidence="7">
    <location>
        <begin position="328"/>
        <end position="348"/>
    </location>
</feature>
<evidence type="ECO:0000313" key="11">
    <source>
        <dbReference type="Proteomes" id="UP001592581"/>
    </source>
</evidence>
<dbReference type="InterPro" id="IPR003594">
    <property type="entry name" value="HATPase_dom"/>
</dbReference>
<evidence type="ECO:0000256" key="4">
    <source>
        <dbReference type="ARBA" id="ARBA00022679"/>
    </source>
</evidence>
<feature type="compositionally biased region" description="Basic and acidic residues" evidence="6">
    <location>
        <begin position="760"/>
        <end position="774"/>
    </location>
</feature>
<feature type="domain" description="Nitrate/nitrite sensing protein" evidence="9">
    <location>
        <begin position="81"/>
        <end position="313"/>
    </location>
</feature>
<reference evidence="10 11" key="1">
    <citation type="submission" date="2024-06" db="EMBL/GenBank/DDBJ databases">
        <authorList>
            <person name="Lee S.D."/>
        </authorList>
    </citation>
    <scope>NUCLEOTIDE SEQUENCE [LARGE SCALE GENOMIC DNA]</scope>
    <source>
        <strain evidence="10 11">N1-10</strain>
    </source>
</reference>
<comment type="catalytic activity">
    <reaction evidence="1">
        <text>ATP + protein L-histidine = ADP + protein N-phospho-L-histidine.</text>
        <dbReference type="EC" id="2.7.13.3"/>
    </reaction>
</comment>
<dbReference type="Proteomes" id="UP001592581">
    <property type="component" value="Unassembled WGS sequence"/>
</dbReference>
<evidence type="ECO:0000256" key="6">
    <source>
        <dbReference type="SAM" id="MobiDB-lite"/>
    </source>
</evidence>
<protein>
    <recommendedName>
        <fullName evidence="2">histidine kinase</fullName>
        <ecNumber evidence="2">2.7.13.3</ecNumber>
    </recommendedName>
</protein>
<dbReference type="RefSeq" id="WP_380564969.1">
    <property type="nucleotide sequence ID" value="NZ_JBEUKS010000004.1"/>
</dbReference>
<dbReference type="InterPro" id="IPR050428">
    <property type="entry name" value="TCS_sensor_his_kinase"/>
</dbReference>
<dbReference type="PANTHER" id="PTHR45436:SF5">
    <property type="entry name" value="SENSOR HISTIDINE KINASE TRCS"/>
    <property type="match status" value="1"/>
</dbReference>
<keyword evidence="5" id="KW-0418">Kinase</keyword>
<comment type="caution">
    <text evidence="10">The sequence shown here is derived from an EMBL/GenBank/DDBJ whole genome shotgun (WGS) entry which is preliminary data.</text>
</comment>
<proteinExistence type="predicted"/>
<evidence type="ECO:0000256" key="5">
    <source>
        <dbReference type="ARBA" id="ARBA00022777"/>
    </source>
</evidence>
<evidence type="ECO:0000256" key="1">
    <source>
        <dbReference type="ARBA" id="ARBA00000085"/>
    </source>
</evidence>
<dbReference type="Pfam" id="PF02518">
    <property type="entry name" value="HATPase_c"/>
    <property type="match status" value="1"/>
</dbReference>
<dbReference type="PANTHER" id="PTHR45436">
    <property type="entry name" value="SENSOR HISTIDINE KINASE YKOH"/>
    <property type="match status" value="1"/>
</dbReference>
<accession>A0ABV6XMV5</accession>
<feature type="transmembrane region" description="Helical" evidence="7">
    <location>
        <begin position="36"/>
        <end position="55"/>
    </location>
</feature>
<feature type="region of interest" description="Disordered" evidence="6">
    <location>
        <begin position="743"/>
        <end position="828"/>
    </location>
</feature>
<evidence type="ECO:0000256" key="7">
    <source>
        <dbReference type="SAM" id="Phobius"/>
    </source>
</evidence>